<reference evidence="1" key="1">
    <citation type="journal article" date="2012" name="Science">
        <title>Fermentation, hydrogen, and sulfur metabolism in multiple uncultivated bacterial phyla.</title>
        <authorList>
            <person name="Wrighton K.C."/>
            <person name="Thomas B.C."/>
            <person name="Sharon I."/>
            <person name="Miller C.S."/>
            <person name="Castelle C.J."/>
            <person name="VerBerkmoes N.C."/>
            <person name="Wilkins M.J."/>
            <person name="Hettich R.L."/>
            <person name="Lipton M.S."/>
            <person name="Williams K.H."/>
            <person name="Long P.E."/>
            <person name="Banfield J.F."/>
        </authorList>
    </citation>
    <scope>NUCLEOTIDE SEQUENCE [LARGE SCALE GENOMIC DNA]</scope>
</reference>
<organism evidence="1">
    <name type="scientific">uncultured bacterium</name>
    <name type="common">gcode 4</name>
    <dbReference type="NCBI Taxonomy" id="1234023"/>
    <lineage>
        <taxon>Bacteria</taxon>
        <taxon>environmental samples</taxon>
    </lineage>
</organism>
<evidence type="ECO:0000313" key="1">
    <source>
        <dbReference type="EMBL" id="EKE30006.1"/>
    </source>
</evidence>
<feature type="non-terminal residue" evidence="1">
    <location>
        <position position="22"/>
    </location>
</feature>
<accession>K2FFR0</accession>
<gene>
    <name evidence="1" type="ORF">ACD_2C00061G0001</name>
</gene>
<proteinExistence type="predicted"/>
<dbReference type="AlphaFoldDB" id="K2FFR0"/>
<name>K2FFR0_9BACT</name>
<sequence length="22" mass="2575">MLCFLSFEVNIKKILSGSERIF</sequence>
<protein>
    <submittedName>
        <fullName evidence="1">Uncharacterized protein</fullName>
    </submittedName>
</protein>
<comment type="caution">
    <text evidence="1">The sequence shown here is derived from an EMBL/GenBank/DDBJ whole genome shotgun (WGS) entry which is preliminary data.</text>
</comment>
<dbReference type="EMBL" id="AMFJ01000061">
    <property type="protein sequence ID" value="EKE30006.1"/>
    <property type="molecule type" value="Genomic_DNA"/>
</dbReference>